<organism evidence="3 4">
    <name type="scientific">Clostridium intestinale URNW</name>
    <dbReference type="NCBI Taxonomy" id="1294142"/>
    <lineage>
        <taxon>Bacteria</taxon>
        <taxon>Bacillati</taxon>
        <taxon>Bacillota</taxon>
        <taxon>Clostridia</taxon>
        <taxon>Eubacteriales</taxon>
        <taxon>Clostridiaceae</taxon>
        <taxon>Clostridium</taxon>
    </lineage>
</organism>
<dbReference type="PANTHER" id="PTHR34136:SF1">
    <property type="entry name" value="UDP-N-ACETYL-D-MANNOSAMINURONIC ACID TRANSFERASE"/>
    <property type="match status" value="1"/>
</dbReference>
<sequence length="250" mass="29372">MRVKLLNTYVDNLNMIESIDRVNRFINDGKYHYVVTPNVDHIVRLEKDSEFKKVYKEADLILTDGMPLVWISKFNKTPVKEKVSGSDLFPYLCELSEKNRYRMFLLGGAEGVADLAKKNLTSKYRNLNIVGTHSPSFGFENNQKEIDDIISIIREAKPDILILGLGSPKQEKLIHKYLEAFKVPITFCIGAAIDFEAKVVKRAPLWMQKSGLEWFYRFLKEPRRMFKRYFVDDLKIIFIFLKYRKMEKNR</sequence>
<dbReference type="PANTHER" id="PTHR34136">
    <property type="match status" value="1"/>
</dbReference>
<keyword evidence="4" id="KW-1185">Reference proteome</keyword>
<comment type="caution">
    <text evidence="3">The sequence shown here is derived from an EMBL/GenBank/DDBJ whole genome shotgun (WGS) entry which is preliminary data.</text>
</comment>
<dbReference type="InterPro" id="IPR004629">
    <property type="entry name" value="WecG_TagA_CpsF"/>
</dbReference>
<dbReference type="PATRIC" id="fig|1294142.3.peg.464"/>
<dbReference type="OrthoDB" id="9771846at2"/>
<dbReference type="GO" id="GO:0016758">
    <property type="term" value="F:hexosyltransferase activity"/>
    <property type="evidence" value="ECO:0007669"/>
    <property type="project" value="TreeGrafter"/>
</dbReference>
<proteinExistence type="predicted"/>
<dbReference type="EMBL" id="APJA01000006">
    <property type="protein sequence ID" value="ERK32200.1"/>
    <property type="molecule type" value="Genomic_DNA"/>
</dbReference>
<keyword evidence="2" id="KW-0808">Transferase</keyword>
<evidence type="ECO:0000256" key="2">
    <source>
        <dbReference type="ARBA" id="ARBA00022679"/>
    </source>
</evidence>
<dbReference type="STRING" id="1294142.CINTURNW_0485"/>
<dbReference type="Pfam" id="PF03808">
    <property type="entry name" value="Glyco_tran_WecG"/>
    <property type="match status" value="1"/>
</dbReference>
<reference evidence="3 4" key="1">
    <citation type="journal article" date="2013" name="Genome Announc.">
        <title>Draft Genome Sequence of the Hydrogen- and Ethanol-Producing Bacterium Clostridium intestinale Strain URNW.</title>
        <authorList>
            <person name="Lal S."/>
            <person name="Ramachandran U."/>
            <person name="Zhang X."/>
            <person name="Sparling R."/>
            <person name="Levin D.B."/>
        </authorList>
    </citation>
    <scope>NUCLEOTIDE SEQUENCE [LARGE SCALE GENOMIC DNA]</scope>
    <source>
        <strain evidence="3 4">URNW</strain>
    </source>
</reference>
<protein>
    <submittedName>
        <fullName evidence="3">Teichoic acid biosynthesis protein, tagA</fullName>
    </submittedName>
</protein>
<evidence type="ECO:0000313" key="3">
    <source>
        <dbReference type="EMBL" id="ERK32200.1"/>
    </source>
</evidence>
<dbReference type="AlphaFoldDB" id="U2Q0B9"/>
<dbReference type="HOGENOM" id="CLU_063203_0_1_9"/>
<evidence type="ECO:0000313" key="4">
    <source>
        <dbReference type="Proteomes" id="UP000016721"/>
    </source>
</evidence>
<dbReference type="NCBIfam" id="TIGR00696">
    <property type="entry name" value="wecG_tagA_cpsF"/>
    <property type="match status" value="1"/>
</dbReference>
<gene>
    <name evidence="3" type="ORF">CINTURNW_0485</name>
</gene>
<dbReference type="RefSeq" id="WP_021800541.1">
    <property type="nucleotide sequence ID" value="NZ_KI273145.1"/>
</dbReference>
<keyword evidence="1" id="KW-0328">Glycosyltransferase</keyword>
<accession>U2Q0B9</accession>
<evidence type="ECO:0000256" key="1">
    <source>
        <dbReference type="ARBA" id="ARBA00022676"/>
    </source>
</evidence>
<name>U2Q0B9_9CLOT</name>
<dbReference type="CDD" id="cd06533">
    <property type="entry name" value="Glyco_transf_WecG_TagA"/>
    <property type="match status" value="1"/>
</dbReference>
<dbReference type="Proteomes" id="UP000016721">
    <property type="component" value="Unassembled WGS sequence"/>
</dbReference>
<dbReference type="eggNOG" id="COG1922">
    <property type="taxonomic scope" value="Bacteria"/>
</dbReference>